<dbReference type="Pfam" id="PF12951">
    <property type="entry name" value="PATR"/>
    <property type="match status" value="6"/>
</dbReference>
<dbReference type="InterPro" id="IPR051551">
    <property type="entry name" value="Autotransporter_adhesion"/>
</dbReference>
<dbReference type="PANTHER" id="PTHR35037">
    <property type="entry name" value="C-TERMINAL REGION OF AIDA-LIKE PROTEIN"/>
    <property type="match status" value="1"/>
</dbReference>
<dbReference type="OrthoDB" id="9804931at2"/>
<dbReference type="InterPro" id="IPR013425">
    <property type="entry name" value="Autotrns_rpt"/>
</dbReference>
<dbReference type="InterPro" id="IPR036709">
    <property type="entry name" value="Autotransporte_beta_dom_sf"/>
</dbReference>
<dbReference type="NCBIfam" id="TIGR04393">
    <property type="entry name" value="rpt_T5SS_PEPC"/>
    <property type="match status" value="4"/>
</dbReference>
<dbReference type="Proteomes" id="UP000269692">
    <property type="component" value="Unassembled WGS sequence"/>
</dbReference>
<dbReference type="InterPro" id="IPR005546">
    <property type="entry name" value="Autotransporte_beta"/>
</dbReference>
<dbReference type="InterPro" id="IPR011050">
    <property type="entry name" value="Pectin_lyase_fold/virulence"/>
</dbReference>
<dbReference type="GO" id="GO:0019867">
    <property type="term" value="C:outer membrane"/>
    <property type="evidence" value="ECO:0007669"/>
    <property type="project" value="InterPro"/>
</dbReference>
<feature type="domain" description="Autotransporter" evidence="3">
    <location>
        <begin position="1152"/>
        <end position="1429"/>
    </location>
</feature>
<evidence type="ECO:0000256" key="2">
    <source>
        <dbReference type="SAM" id="MobiDB-lite"/>
    </source>
</evidence>
<evidence type="ECO:0000256" key="1">
    <source>
        <dbReference type="ARBA" id="ARBA00022729"/>
    </source>
</evidence>
<dbReference type="SUPFAM" id="SSF103515">
    <property type="entry name" value="Autotransporter"/>
    <property type="match status" value="1"/>
</dbReference>
<dbReference type="PANTHER" id="PTHR35037:SF3">
    <property type="entry name" value="C-TERMINAL REGION OF AIDA-LIKE PROTEIN"/>
    <property type="match status" value="1"/>
</dbReference>
<keyword evidence="5" id="KW-1185">Reference proteome</keyword>
<dbReference type="Pfam" id="PF03797">
    <property type="entry name" value="Autotransporter"/>
    <property type="match status" value="1"/>
</dbReference>
<organism evidence="4 5">
    <name type="scientific">Xanthobacter tagetidis</name>
    <dbReference type="NCBI Taxonomy" id="60216"/>
    <lineage>
        <taxon>Bacteria</taxon>
        <taxon>Pseudomonadati</taxon>
        <taxon>Pseudomonadota</taxon>
        <taxon>Alphaproteobacteria</taxon>
        <taxon>Hyphomicrobiales</taxon>
        <taxon>Xanthobacteraceae</taxon>
        <taxon>Xanthobacter</taxon>
    </lineage>
</organism>
<dbReference type="EMBL" id="RCTF01000001">
    <property type="protein sequence ID" value="RLP81493.1"/>
    <property type="molecule type" value="Genomic_DNA"/>
</dbReference>
<proteinExistence type="predicted"/>
<dbReference type="SMART" id="SM00869">
    <property type="entry name" value="Autotransporter"/>
    <property type="match status" value="1"/>
</dbReference>
<dbReference type="NCBIfam" id="TIGR02601">
    <property type="entry name" value="autotrns_rpt"/>
    <property type="match status" value="6"/>
</dbReference>
<dbReference type="InterPro" id="IPR030895">
    <property type="entry name" value="T5SS_PEPC_rpt"/>
</dbReference>
<reference evidence="4 5" key="1">
    <citation type="submission" date="2018-10" db="EMBL/GenBank/DDBJ databases">
        <title>Xanthobacter tagetidis genome sequencing and assembly.</title>
        <authorList>
            <person name="Maclea K.S."/>
            <person name="Goen A.E."/>
            <person name="Fatima S.A."/>
        </authorList>
    </citation>
    <scope>NUCLEOTIDE SEQUENCE [LARGE SCALE GENOMIC DNA]</scope>
    <source>
        <strain evidence="4 5">ATCC 700314</strain>
    </source>
</reference>
<dbReference type="InterPro" id="IPR012332">
    <property type="entry name" value="Autotransporter_pectin_lyase_C"/>
</dbReference>
<keyword evidence="1" id="KW-0732">Signal</keyword>
<evidence type="ECO:0000313" key="4">
    <source>
        <dbReference type="EMBL" id="RLP81493.1"/>
    </source>
</evidence>
<feature type="compositionally biased region" description="Basic and acidic residues" evidence="2">
    <location>
        <begin position="1"/>
        <end position="11"/>
    </location>
</feature>
<feature type="region of interest" description="Disordered" evidence="2">
    <location>
        <begin position="1"/>
        <end position="25"/>
    </location>
</feature>
<dbReference type="InterPro" id="IPR006315">
    <property type="entry name" value="OM_autotransptr_brl_dom"/>
</dbReference>
<dbReference type="SUPFAM" id="SSF51126">
    <property type="entry name" value="Pectin lyase-like"/>
    <property type="match status" value="4"/>
</dbReference>
<dbReference type="Gene3D" id="2.40.128.130">
    <property type="entry name" value="Autotransporter beta-domain"/>
    <property type="match status" value="1"/>
</dbReference>
<comment type="caution">
    <text evidence="4">The sequence shown here is derived from an EMBL/GenBank/DDBJ whole genome shotgun (WGS) entry which is preliminary data.</text>
</comment>
<accession>A0A3L7ALX9</accession>
<name>A0A3L7ALX9_9HYPH</name>
<sequence>MELRSGPEAGDRAGLAWPKPDAARDSPRAHACRAAHTRLLASVAGAALLLPGAPAARAADVVIDNGDVVTVPSLAVPSPWTVGGQLTVGDTGSGTLNVVDGGTVTSGTVRIGSQAGANGTVKINGDGSLLDLSASTLGVGGSGTGTLTIEDGGKAKSDGAGIGLSAGSVGTATVTGTGSSWEIGNGNFFIIGFNDTSKGTLTIEDGGTVTSGYTIVGAEAGAKGTVTVTGADSRWEVENLIAVGLNGTGKLTIADGATVTATVVGLGAEASGNGTLNLSGTPGARGVLAVEGLGAGNGTAKINFDGGVLRATADNAYFLLDFTASEIDIKAGGAFIDTNGNSVGITQALQGVGGLTKQGAGTLTLSGATTYAGATVIEAGTLALTGAGAIAASSALTADGTFDISAKSAGVSIKSLSGAATGAIKLGANTLTVTQNAAGTFAGVISGTGGLYKLGSEKLSLSGINTYSGDTIIDTGTLALSGAGSIASSSRVSVSGTLDISDTTSGATIHSLSGSIFGSVVLGGKNLTVVQDAYGNFGGIISGTGGLIKQGDDWLSLQGVNTYTGDTTIETGKLSLMADGSIAASRSVTVDGAFDITATNSGTTIHTLSGASTGSIFLWVKPLTVAQDADGTFAGVISDTGDLGRLVKQGSATLTLTGASTFGGGTTISAGTLQIGDGGTTGSIVGDIENNAALVFNRSNAASFGGVISGTGTLGKTGAGTLTLTGVNTFGGATSITAGTLALSGAGAIASSSAVTVDGTLDISATDAGASIKTLSGAATGAVTLGSKTLTVTQNANATFAGIVAGDGGLTKQGTGTLVLTGANTFSGLTTISAGTLQIGDGGTTGALAGAIQNDAALVFDRSNTFAVASALSGTGTTAFRGGGTALLSSTGTYSGTVTMEDASVLLQNAALASAGFVVADGGLMAGGGSIGALTVGSGGTVAPGFSPGTLVVNGPVTFEAGATYRVDVTPDGQHDIISASGAVTLSSEARVVVEAVPGAFKPGTAYTILTTTDQVSGQFGGMDGGVSANYAFLDPGLSYDAQNVYLTLTYNGTAFTTFAPTANTAATARAAQALGPGHPVYDGLIQLPAGPDVALAFAALSGEAYASANTVIQQQSVYVREAVLARLTQAVIGPAPTPLAYSKAPAEARLAPDLAPTLWMQGYGGWGNTFADGNAAAVSNTIGGFLMGADVAVSDQARAGVFGGYGRSTFDVDDRASSGTIDNYDLGLYAGARFGALAARGALAYSWHDVSVDRTVAFPGFAQALHGGATTGSFQAFGELAWRLTLGATDVEPFAGLAYLGLSGATLRESGGSAALRAEIAGMDTFYTTLGVRAATSWEVVGRMLVPSVTVGWQHAFGDTTPTAAMLFAGGTLPFQVAGAPIAEDTLMLGAGLAYALSGAASLSVDYSGQIASGAAQNAVTGRFSMRF</sequence>
<protein>
    <submittedName>
        <fullName evidence="4">Autotransporter domain-containing protein</fullName>
    </submittedName>
</protein>
<gene>
    <name evidence="4" type="ORF">D9R14_00310</name>
</gene>
<evidence type="ECO:0000259" key="3">
    <source>
        <dbReference type="PROSITE" id="PS51208"/>
    </source>
</evidence>
<dbReference type="PROSITE" id="PS51208">
    <property type="entry name" value="AUTOTRANSPORTER"/>
    <property type="match status" value="1"/>
</dbReference>
<evidence type="ECO:0000313" key="5">
    <source>
        <dbReference type="Proteomes" id="UP000269692"/>
    </source>
</evidence>
<dbReference type="Gene3D" id="2.160.20.20">
    <property type="match status" value="2"/>
</dbReference>
<dbReference type="NCBIfam" id="TIGR01414">
    <property type="entry name" value="autotrans_barl"/>
    <property type="match status" value="1"/>
</dbReference>